<dbReference type="Proteomes" id="UP000659697">
    <property type="component" value="Unassembled WGS sequence"/>
</dbReference>
<name>A0ABQ3L294_9ALTE</name>
<keyword evidence="2" id="KW-1185">Reference proteome</keyword>
<reference evidence="2" key="1">
    <citation type="journal article" date="2019" name="Int. J. Syst. Evol. Microbiol.">
        <title>The Global Catalogue of Microorganisms (GCM) 10K type strain sequencing project: providing services to taxonomists for standard genome sequencing and annotation.</title>
        <authorList>
            <consortium name="The Broad Institute Genomics Platform"/>
            <consortium name="The Broad Institute Genome Sequencing Center for Infectious Disease"/>
            <person name="Wu L."/>
            <person name="Ma J."/>
        </authorList>
    </citation>
    <scope>NUCLEOTIDE SEQUENCE [LARGE SCALE GENOMIC DNA]</scope>
    <source>
        <strain evidence="2">CGMCC 1.7003</strain>
    </source>
</reference>
<protein>
    <submittedName>
        <fullName evidence="1">Uncharacterized protein</fullName>
    </submittedName>
</protein>
<organism evidence="1 2">
    <name type="scientific">Alishewanella longhuensis</name>
    <dbReference type="NCBI Taxonomy" id="1091037"/>
    <lineage>
        <taxon>Bacteria</taxon>
        <taxon>Pseudomonadati</taxon>
        <taxon>Pseudomonadota</taxon>
        <taxon>Gammaproteobacteria</taxon>
        <taxon>Alteromonadales</taxon>
        <taxon>Alteromonadaceae</taxon>
        <taxon>Alishewanella</taxon>
    </lineage>
</organism>
<gene>
    <name evidence="1" type="ORF">GCM10010919_14660</name>
</gene>
<sequence>MPDKCVWSAFGQALARKGECQDDIHNEAYRDVFTAAWREQSGSTVHA</sequence>
<proteinExistence type="predicted"/>
<comment type="caution">
    <text evidence="1">The sequence shown here is derived from an EMBL/GenBank/DDBJ whole genome shotgun (WGS) entry which is preliminary data.</text>
</comment>
<evidence type="ECO:0000313" key="2">
    <source>
        <dbReference type="Proteomes" id="UP000659697"/>
    </source>
</evidence>
<dbReference type="EMBL" id="BNAO01000003">
    <property type="protein sequence ID" value="GHG66697.1"/>
    <property type="molecule type" value="Genomic_DNA"/>
</dbReference>
<accession>A0ABQ3L294</accession>
<evidence type="ECO:0000313" key="1">
    <source>
        <dbReference type="EMBL" id="GHG66697.1"/>
    </source>
</evidence>